<dbReference type="InterPro" id="IPR052922">
    <property type="entry name" value="Cytidylate_Kinase-2"/>
</dbReference>
<dbReference type="PANTHER" id="PTHR37816">
    <property type="entry name" value="YALI0E33011P"/>
    <property type="match status" value="1"/>
</dbReference>
<evidence type="ECO:0000313" key="1">
    <source>
        <dbReference type="EMBL" id="EDI4415126.1"/>
    </source>
</evidence>
<dbReference type="SUPFAM" id="SSF52540">
    <property type="entry name" value="P-loop containing nucleoside triphosphate hydrolases"/>
    <property type="match status" value="1"/>
</dbReference>
<reference evidence="1" key="1">
    <citation type="submission" date="2018-07" db="EMBL/GenBank/DDBJ databases">
        <authorList>
            <consortium name="PulseNet: The National Subtyping Network for Foodborne Disease Surveillance"/>
            <person name="Tarr C.L."/>
            <person name="Trees E."/>
            <person name="Katz L.S."/>
            <person name="Carleton-Romer H.A."/>
            <person name="Stroika S."/>
            <person name="Kucerova Z."/>
            <person name="Roache K.F."/>
            <person name="Sabol A.L."/>
            <person name="Besser J."/>
            <person name="Gerner-Smidt P."/>
        </authorList>
    </citation>
    <scope>NUCLEOTIDE SEQUENCE</scope>
    <source>
        <strain evidence="1">PNUSAS014690</strain>
    </source>
</reference>
<proteinExistence type="predicted"/>
<dbReference type="EMBL" id="AAMKZO010000061">
    <property type="protein sequence ID" value="EDI4415126.1"/>
    <property type="molecule type" value="Genomic_DNA"/>
</dbReference>
<dbReference type="Gene3D" id="3.40.50.300">
    <property type="entry name" value="P-loop containing nucleotide triphosphate hydrolases"/>
    <property type="match status" value="1"/>
</dbReference>
<dbReference type="InterPro" id="IPR027417">
    <property type="entry name" value="P-loop_NTPase"/>
</dbReference>
<dbReference type="AlphaFoldDB" id="A0A637ZLH2"/>
<dbReference type="Pfam" id="PF13238">
    <property type="entry name" value="AAA_18"/>
    <property type="match status" value="1"/>
</dbReference>
<protein>
    <recommendedName>
        <fullName evidence="2">AAA family ATPase</fullName>
    </recommendedName>
</protein>
<sequence length="183" mass="20764">MSLGNAIHLVGASGSGTTSVGRRLADILCLPHYDTDTFYWEKSEVPFSQPREESDRIKMLSLVLQSSDSWVLSGSLCGWGDVFVPRFTLVVWLRVNHDIRMKRLLARETARYGDAILNGGEYEEMHKAFMYWAGGYDFSEDISRNASRHNNWLKDIECPVKVVFNEGTLDETVNLIIDELKIG</sequence>
<evidence type="ECO:0008006" key="2">
    <source>
        <dbReference type="Google" id="ProtNLM"/>
    </source>
</evidence>
<dbReference type="PANTHER" id="PTHR37816:SF2">
    <property type="entry name" value="DNA TOPOLOGY MODULATION PROTEIN FLAR-RELATED PROTEIN"/>
    <property type="match status" value="1"/>
</dbReference>
<comment type="caution">
    <text evidence="1">The sequence shown here is derived from an EMBL/GenBank/DDBJ whole genome shotgun (WGS) entry which is preliminary data.</text>
</comment>
<accession>A0A637ZLH2</accession>
<organism evidence="1">
    <name type="scientific">Salmonella enterica subsp. enterica serovar Heidelberg</name>
    <dbReference type="NCBI Taxonomy" id="611"/>
    <lineage>
        <taxon>Bacteria</taxon>
        <taxon>Pseudomonadati</taxon>
        <taxon>Pseudomonadota</taxon>
        <taxon>Gammaproteobacteria</taxon>
        <taxon>Enterobacterales</taxon>
        <taxon>Enterobacteriaceae</taxon>
        <taxon>Salmonella</taxon>
    </lineage>
</organism>
<gene>
    <name evidence="1" type="ORF">CD624_25075</name>
</gene>
<name>A0A637ZLH2_SALET</name>